<dbReference type="RefSeq" id="WP_132189362.1">
    <property type="nucleotide sequence ID" value="NZ_SLWM01000005.1"/>
</dbReference>
<evidence type="ECO:0000256" key="1">
    <source>
        <dbReference type="ARBA" id="ARBA00022527"/>
    </source>
</evidence>
<dbReference type="SUPFAM" id="SSF55874">
    <property type="entry name" value="ATPase domain of HSP90 chaperone/DNA topoisomerase II/histidine kinase"/>
    <property type="match status" value="1"/>
</dbReference>
<evidence type="ECO:0000313" key="4">
    <source>
        <dbReference type="Proteomes" id="UP000295818"/>
    </source>
</evidence>
<organism evidence="3 4">
    <name type="scientific">Kribbella orskensis</name>
    <dbReference type="NCBI Taxonomy" id="2512216"/>
    <lineage>
        <taxon>Bacteria</taxon>
        <taxon>Bacillati</taxon>
        <taxon>Actinomycetota</taxon>
        <taxon>Actinomycetes</taxon>
        <taxon>Propionibacteriales</taxon>
        <taxon>Kribbellaceae</taxon>
        <taxon>Kribbella</taxon>
    </lineage>
</organism>
<dbReference type="Proteomes" id="UP000295818">
    <property type="component" value="Unassembled WGS sequence"/>
</dbReference>
<accession>A0ABY2BMW1</accession>
<dbReference type="SUPFAM" id="SSF52091">
    <property type="entry name" value="SpoIIaa-like"/>
    <property type="match status" value="1"/>
</dbReference>
<keyword evidence="1" id="KW-0418">Kinase</keyword>
<protein>
    <submittedName>
        <fullName evidence="3">Anti-sigma regulatory factor (Ser/Thr protein kinase)</fullName>
    </submittedName>
</protein>
<evidence type="ECO:0000259" key="2">
    <source>
        <dbReference type="PROSITE" id="PS50801"/>
    </source>
</evidence>
<dbReference type="Gene3D" id="3.30.565.10">
    <property type="entry name" value="Histidine kinase-like ATPase, C-terminal domain"/>
    <property type="match status" value="1"/>
</dbReference>
<dbReference type="InterPro" id="IPR003594">
    <property type="entry name" value="HATPase_dom"/>
</dbReference>
<evidence type="ECO:0000313" key="3">
    <source>
        <dbReference type="EMBL" id="TCO24457.1"/>
    </source>
</evidence>
<dbReference type="InterPro" id="IPR036513">
    <property type="entry name" value="STAS_dom_sf"/>
</dbReference>
<keyword evidence="1" id="KW-0723">Serine/threonine-protein kinase</keyword>
<dbReference type="InterPro" id="IPR036890">
    <property type="entry name" value="HATPase_C_sf"/>
</dbReference>
<dbReference type="InterPro" id="IPR002645">
    <property type="entry name" value="STAS_dom"/>
</dbReference>
<reference evidence="3 4" key="1">
    <citation type="journal article" date="2015" name="Stand. Genomic Sci.">
        <title>Genomic Encyclopedia of Bacterial and Archaeal Type Strains, Phase III: the genomes of soil and plant-associated and newly described type strains.</title>
        <authorList>
            <person name="Whitman W.B."/>
            <person name="Woyke T."/>
            <person name="Klenk H.P."/>
            <person name="Zhou Y."/>
            <person name="Lilburn T.G."/>
            <person name="Beck B.J."/>
            <person name="De Vos P."/>
            <person name="Vandamme P."/>
            <person name="Eisen J.A."/>
            <person name="Garrity G."/>
            <person name="Hugenholtz P."/>
            <person name="Kyrpides N.C."/>
        </authorList>
    </citation>
    <scope>NUCLEOTIDE SEQUENCE [LARGE SCALE GENOMIC DNA]</scope>
    <source>
        <strain evidence="3 4">VKM Ac-2538</strain>
    </source>
</reference>
<dbReference type="CDD" id="cd16936">
    <property type="entry name" value="HATPase_RsbW-like"/>
    <property type="match status" value="1"/>
</dbReference>
<sequence>MSRRDSLLIGVRTVGQAVVVSPSGVLAVATAPQLRTVLIKHLADQPAAVIVMLKNIVLAKAYTLSVFTSVARQTADWTGVPLILVTGENHDRELQLHSELVARFIPVFGDLASALASMHDPPARQLNRLRLPHDPHSAGFARRFVEATCELWHCEEVAEDAVAIVSELVSNAVRHTDGDAELRLELRRQLLTIAVSDASSIQPIRRPPGFARESGMGLGIVTTLATAWGSNPTSTGGKIVWATIRLRPPNARAAINNSWRNGQ</sequence>
<name>A0ABY2BMW1_9ACTN</name>
<dbReference type="PANTHER" id="PTHR35526:SF3">
    <property type="entry name" value="ANTI-SIGMA-F FACTOR RSBW"/>
    <property type="match status" value="1"/>
</dbReference>
<dbReference type="Gene3D" id="3.30.750.24">
    <property type="entry name" value="STAS domain"/>
    <property type="match status" value="1"/>
</dbReference>
<dbReference type="PROSITE" id="PS50801">
    <property type="entry name" value="STAS"/>
    <property type="match status" value="1"/>
</dbReference>
<dbReference type="Pfam" id="PF13581">
    <property type="entry name" value="HATPase_c_2"/>
    <property type="match status" value="1"/>
</dbReference>
<dbReference type="InterPro" id="IPR050267">
    <property type="entry name" value="Anti-sigma-factor_SerPK"/>
</dbReference>
<comment type="caution">
    <text evidence="3">The sequence shown here is derived from an EMBL/GenBank/DDBJ whole genome shotgun (WGS) entry which is preliminary data.</text>
</comment>
<gene>
    <name evidence="3" type="ORF">EV644_105491</name>
</gene>
<proteinExistence type="predicted"/>
<dbReference type="PANTHER" id="PTHR35526">
    <property type="entry name" value="ANTI-SIGMA-F FACTOR RSBW-RELATED"/>
    <property type="match status" value="1"/>
</dbReference>
<feature type="domain" description="STAS" evidence="2">
    <location>
        <begin position="7"/>
        <end position="118"/>
    </location>
</feature>
<dbReference type="EMBL" id="SLWM01000005">
    <property type="protein sequence ID" value="TCO24457.1"/>
    <property type="molecule type" value="Genomic_DNA"/>
</dbReference>
<keyword evidence="4" id="KW-1185">Reference proteome</keyword>
<keyword evidence="1" id="KW-0808">Transferase</keyword>